<dbReference type="EMBL" id="JAATJM010000002">
    <property type="protein sequence ID" value="NJC42035.1"/>
    <property type="molecule type" value="Genomic_DNA"/>
</dbReference>
<dbReference type="AlphaFoldDB" id="A0A7X6BPQ7"/>
<keyword evidence="3" id="KW-1185">Reference proteome</keyword>
<dbReference type="Gene3D" id="3.40.50.10140">
    <property type="entry name" value="Toll/interleukin-1 receptor homology (TIR) domain"/>
    <property type="match status" value="1"/>
</dbReference>
<dbReference type="PROSITE" id="PS50104">
    <property type="entry name" value="TIR"/>
    <property type="match status" value="1"/>
</dbReference>
<dbReference type="InterPro" id="IPR000157">
    <property type="entry name" value="TIR_dom"/>
</dbReference>
<evidence type="ECO:0000259" key="1">
    <source>
        <dbReference type="PROSITE" id="PS50104"/>
    </source>
</evidence>
<dbReference type="SMART" id="SM00255">
    <property type="entry name" value="TIR"/>
    <property type="match status" value="1"/>
</dbReference>
<accession>A0A7X6BPQ7</accession>
<name>A0A7X6BPQ7_9CAUL</name>
<dbReference type="SUPFAM" id="SSF52200">
    <property type="entry name" value="Toll/Interleukin receptor TIR domain"/>
    <property type="match status" value="1"/>
</dbReference>
<organism evidence="2 3">
    <name type="scientific">Brevundimonas alba</name>
    <dbReference type="NCBI Taxonomy" id="74314"/>
    <lineage>
        <taxon>Bacteria</taxon>
        <taxon>Pseudomonadati</taxon>
        <taxon>Pseudomonadota</taxon>
        <taxon>Alphaproteobacteria</taxon>
        <taxon>Caulobacterales</taxon>
        <taxon>Caulobacteraceae</taxon>
        <taxon>Brevundimonas</taxon>
    </lineage>
</organism>
<evidence type="ECO:0000313" key="3">
    <source>
        <dbReference type="Proteomes" id="UP000587415"/>
    </source>
</evidence>
<comment type="caution">
    <text evidence="2">The sequence shown here is derived from an EMBL/GenBank/DDBJ whole genome shotgun (WGS) entry which is preliminary data.</text>
</comment>
<reference evidence="2 3" key="1">
    <citation type="submission" date="2020-03" db="EMBL/GenBank/DDBJ databases">
        <title>Genomic Encyclopedia of Type Strains, Phase IV (KMG-IV): sequencing the most valuable type-strain genomes for metagenomic binning, comparative biology and taxonomic classification.</title>
        <authorList>
            <person name="Goeker M."/>
        </authorList>
    </citation>
    <scope>NUCLEOTIDE SEQUENCE [LARGE SCALE GENOMIC DNA]</scope>
    <source>
        <strain evidence="2 3">DSM 4736</strain>
    </source>
</reference>
<evidence type="ECO:0000313" key="2">
    <source>
        <dbReference type="EMBL" id="NJC42035.1"/>
    </source>
</evidence>
<feature type="domain" description="TIR" evidence="1">
    <location>
        <begin position="1"/>
        <end position="170"/>
    </location>
</feature>
<protein>
    <recommendedName>
        <fullName evidence="1">TIR domain-containing protein</fullName>
    </recommendedName>
</protein>
<proteinExistence type="predicted"/>
<gene>
    <name evidence="2" type="ORF">GGQ87_002330</name>
</gene>
<dbReference type="Proteomes" id="UP000587415">
    <property type="component" value="Unassembled WGS sequence"/>
</dbReference>
<dbReference type="InterPro" id="IPR035897">
    <property type="entry name" value="Toll_tir_struct_dom_sf"/>
</dbReference>
<sequence>MQHDVFICHASEDKDAVARPLAEALREWHLDVWYDEFSMKVGDSLRETIDRGLASCRYGVVIVSPAFFQKRWTQREMNGLVAREMSEGRKLVLPIWHDVELSDVVAYSPPLADVVATRSSVGMDRMCADLLRTIRPEESPLMVARDELIRLGWSPPPISDEWWLDMVEAQEHAVSSMWSVPWRFPLPERLGSQGRRRGLNIAWTALQLDWQHQAEHRKICQITHPDDVLAYVRGDPALTEAAHDYPQHLANYAPQLLIPQFSAEFADDFDDLLRESQERWCTQPDRRFPEAMCDRQLALRHPEFGRHSAVEVAEKWMVGLGGDHSASAYEELEYIFWLLASDSDWLPADIRAFLINGLKDRATWDRDRIITTRGAFSSALMTARRTPLRWTRAIKADLEEIVSGSIRKMGLTAAASSIVDRFIEEDFIGVCDRVERERAAARRR</sequence>
<dbReference type="Pfam" id="PF13676">
    <property type="entry name" value="TIR_2"/>
    <property type="match status" value="1"/>
</dbReference>
<dbReference type="GO" id="GO:0007165">
    <property type="term" value="P:signal transduction"/>
    <property type="evidence" value="ECO:0007669"/>
    <property type="project" value="InterPro"/>
</dbReference>